<name>A0ABN2U3V0_9MICO</name>
<dbReference type="PANTHER" id="PTHR11709">
    <property type="entry name" value="MULTI-COPPER OXIDASE"/>
    <property type="match status" value="1"/>
</dbReference>
<dbReference type="InterPro" id="IPR011707">
    <property type="entry name" value="Cu-oxidase-like_N"/>
</dbReference>
<feature type="signal peptide" evidence="5">
    <location>
        <begin position="1"/>
        <end position="23"/>
    </location>
</feature>
<feature type="chain" id="PRO_5045356994" description="Copper oxidase" evidence="5">
    <location>
        <begin position="24"/>
        <end position="382"/>
    </location>
</feature>
<comment type="caution">
    <text evidence="8">The sequence shown here is derived from an EMBL/GenBank/DDBJ whole genome shotgun (WGS) entry which is preliminary data.</text>
</comment>
<organism evidence="8 9">
    <name type="scientific">Terrabacter terrae</name>
    <dbReference type="NCBI Taxonomy" id="318434"/>
    <lineage>
        <taxon>Bacteria</taxon>
        <taxon>Bacillati</taxon>
        <taxon>Actinomycetota</taxon>
        <taxon>Actinomycetes</taxon>
        <taxon>Micrococcales</taxon>
        <taxon>Intrasporangiaceae</taxon>
        <taxon>Terrabacter</taxon>
    </lineage>
</organism>
<reference evidence="8 9" key="1">
    <citation type="journal article" date="2019" name="Int. J. Syst. Evol. Microbiol.">
        <title>The Global Catalogue of Microorganisms (GCM) 10K type strain sequencing project: providing services to taxonomists for standard genome sequencing and annotation.</title>
        <authorList>
            <consortium name="The Broad Institute Genomics Platform"/>
            <consortium name="The Broad Institute Genome Sequencing Center for Infectious Disease"/>
            <person name="Wu L."/>
            <person name="Ma J."/>
        </authorList>
    </citation>
    <scope>NUCLEOTIDE SEQUENCE [LARGE SCALE GENOMIC DNA]</scope>
    <source>
        <strain evidence="8 9">JCM 14283</strain>
    </source>
</reference>
<dbReference type="InterPro" id="IPR006311">
    <property type="entry name" value="TAT_signal"/>
</dbReference>
<evidence type="ECO:0000313" key="9">
    <source>
        <dbReference type="Proteomes" id="UP001501285"/>
    </source>
</evidence>
<keyword evidence="1" id="KW-0479">Metal-binding</keyword>
<evidence type="ECO:0000256" key="4">
    <source>
        <dbReference type="SAM" id="MobiDB-lite"/>
    </source>
</evidence>
<dbReference type="CDD" id="cd13870">
    <property type="entry name" value="CuRO_2_CopA_like_1"/>
    <property type="match status" value="1"/>
</dbReference>
<keyword evidence="3" id="KW-0186">Copper</keyword>
<evidence type="ECO:0000256" key="2">
    <source>
        <dbReference type="ARBA" id="ARBA00023002"/>
    </source>
</evidence>
<dbReference type="Pfam" id="PF07732">
    <property type="entry name" value="Cu-oxidase_3"/>
    <property type="match status" value="1"/>
</dbReference>
<feature type="compositionally biased region" description="Basic and acidic residues" evidence="4">
    <location>
        <begin position="371"/>
        <end position="382"/>
    </location>
</feature>
<evidence type="ECO:0000313" key="8">
    <source>
        <dbReference type="EMBL" id="GAA2027943.1"/>
    </source>
</evidence>
<dbReference type="PROSITE" id="PS51318">
    <property type="entry name" value="TAT"/>
    <property type="match status" value="1"/>
</dbReference>
<dbReference type="PROSITE" id="PS51257">
    <property type="entry name" value="PROKAR_LIPOPROTEIN"/>
    <property type="match status" value="1"/>
</dbReference>
<dbReference type="PANTHER" id="PTHR11709:SF394">
    <property type="entry name" value="FI03373P-RELATED"/>
    <property type="match status" value="1"/>
</dbReference>
<keyword evidence="9" id="KW-1185">Reference proteome</keyword>
<dbReference type="Pfam" id="PF00394">
    <property type="entry name" value="Cu-oxidase"/>
    <property type="match status" value="1"/>
</dbReference>
<evidence type="ECO:0000259" key="6">
    <source>
        <dbReference type="Pfam" id="PF00394"/>
    </source>
</evidence>
<gene>
    <name evidence="8" type="ORF">GCM10009740_16990</name>
</gene>
<dbReference type="CDD" id="cd13861">
    <property type="entry name" value="CuRO_1_CumA_like"/>
    <property type="match status" value="1"/>
</dbReference>
<dbReference type="InterPro" id="IPR001117">
    <property type="entry name" value="Cu-oxidase_2nd"/>
</dbReference>
<feature type="domain" description="Plastocyanin-like" evidence="6">
    <location>
        <begin position="237"/>
        <end position="323"/>
    </location>
</feature>
<evidence type="ECO:0000259" key="7">
    <source>
        <dbReference type="Pfam" id="PF07732"/>
    </source>
</evidence>
<feature type="region of interest" description="Disordered" evidence="4">
    <location>
        <begin position="363"/>
        <end position="382"/>
    </location>
</feature>
<dbReference type="SUPFAM" id="SSF49503">
    <property type="entry name" value="Cupredoxins"/>
    <property type="match status" value="2"/>
</dbReference>
<evidence type="ECO:0000256" key="1">
    <source>
        <dbReference type="ARBA" id="ARBA00022723"/>
    </source>
</evidence>
<proteinExistence type="predicted"/>
<keyword evidence="5" id="KW-0732">Signal</keyword>
<feature type="domain" description="Plastocyanin-like" evidence="7">
    <location>
        <begin position="67"/>
        <end position="169"/>
    </location>
</feature>
<dbReference type="Gene3D" id="2.60.40.420">
    <property type="entry name" value="Cupredoxins - blue copper proteins"/>
    <property type="match status" value="2"/>
</dbReference>
<dbReference type="InterPro" id="IPR008972">
    <property type="entry name" value="Cupredoxin"/>
</dbReference>
<protein>
    <recommendedName>
        <fullName evidence="10">Copper oxidase</fullName>
    </recommendedName>
</protein>
<evidence type="ECO:0000256" key="3">
    <source>
        <dbReference type="ARBA" id="ARBA00023008"/>
    </source>
</evidence>
<sequence>MYEVSRRNLLLGGLAAAGTATLAACSGGTDPASSRAFGTPAPVTPTSGQKGVTATLRPAPVTVDLGGPVVKTWAYGDTVPGKVIRANAGDLLRVRVENGLPAPTTLHWHGIRLANAADGVPGLTQDPIPAAGSFLYEFTAPDPGTYFFHPQVGLQLDRGLYAPLIIDDPRAPGDYDGEWVVVLDDWVDGTGRTPDDVLRSLVDAGGSSTAGSMGGMSGMGGMGVAPFGDAGDIVYPHYLVNGRVPAAPSVFTVKPGQRIRIRVINAASNTIFTVALGGHRMTVTHTDGYRVVPSETGAFYIGMGERYDVTVTAGDGVFPLVALPFGKLGQARALLRTATGAAPAAGLRPTELDGPVLLGSQLTPAASSRLTPRERDASSTCP</sequence>
<keyword evidence="2" id="KW-0560">Oxidoreductase</keyword>
<accession>A0ABN2U3V0</accession>
<dbReference type="Proteomes" id="UP001501285">
    <property type="component" value="Unassembled WGS sequence"/>
</dbReference>
<evidence type="ECO:0000256" key="5">
    <source>
        <dbReference type="SAM" id="SignalP"/>
    </source>
</evidence>
<evidence type="ECO:0008006" key="10">
    <source>
        <dbReference type="Google" id="ProtNLM"/>
    </source>
</evidence>
<dbReference type="InterPro" id="IPR045087">
    <property type="entry name" value="Cu-oxidase_fam"/>
</dbReference>
<dbReference type="EMBL" id="BAAANB010000009">
    <property type="protein sequence ID" value="GAA2027943.1"/>
    <property type="molecule type" value="Genomic_DNA"/>
</dbReference>